<reference evidence="1 2" key="1">
    <citation type="journal article" date="2021" name="Plant Biotechnol. J.">
        <title>Multi-omics assisted identification of the key and species-specific regulatory components of drought-tolerant mechanisms in Gossypium stocksii.</title>
        <authorList>
            <person name="Yu D."/>
            <person name="Ke L."/>
            <person name="Zhang D."/>
            <person name="Wu Y."/>
            <person name="Sun Y."/>
            <person name="Mei J."/>
            <person name="Sun J."/>
            <person name="Sun Y."/>
        </authorList>
    </citation>
    <scope>NUCLEOTIDE SEQUENCE [LARGE SCALE GENOMIC DNA]</scope>
    <source>
        <strain evidence="2">cv. E1</strain>
        <tissue evidence="1">Leaf</tissue>
    </source>
</reference>
<organism evidence="1 2">
    <name type="scientific">Gossypium stocksii</name>
    <dbReference type="NCBI Taxonomy" id="47602"/>
    <lineage>
        <taxon>Eukaryota</taxon>
        <taxon>Viridiplantae</taxon>
        <taxon>Streptophyta</taxon>
        <taxon>Embryophyta</taxon>
        <taxon>Tracheophyta</taxon>
        <taxon>Spermatophyta</taxon>
        <taxon>Magnoliopsida</taxon>
        <taxon>eudicotyledons</taxon>
        <taxon>Gunneridae</taxon>
        <taxon>Pentapetalae</taxon>
        <taxon>rosids</taxon>
        <taxon>malvids</taxon>
        <taxon>Malvales</taxon>
        <taxon>Malvaceae</taxon>
        <taxon>Malvoideae</taxon>
        <taxon>Gossypium</taxon>
    </lineage>
</organism>
<dbReference type="Proteomes" id="UP000828251">
    <property type="component" value="Unassembled WGS sequence"/>
</dbReference>
<comment type="caution">
    <text evidence="1">The sequence shown here is derived from an EMBL/GenBank/DDBJ whole genome shotgun (WGS) entry which is preliminary data.</text>
</comment>
<keyword evidence="2" id="KW-1185">Reference proteome</keyword>
<evidence type="ECO:0000313" key="2">
    <source>
        <dbReference type="Proteomes" id="UP000828251"/>
    </source>
</evidence>
<protein>
    <submittedName>
        <fullName evidence="1">Uncharacterized protein</fullName>
    </submittedName>
</protein>
<dbReference type="AlphaFoldDB" id="A0A9D3VX12"/>
<dbReference type="EMBL" id="JAIQCV010000005">
    <property type="protein sequence ID" value="KAH1098678.1"/>
    <property type="molecule type" value="Genomic_DNA"/>
</dbReference>
<accession>A0A9D3VX12</accession>
<name>A0A9D3VX12_9ROSI</name>
<sequence>MTVQGDDVKWYPPKEGGRAKDLLSFRTIYGSWVFGNNFVRIINKRVCDLESFFLSKWPDLRTNSLQVGGYDVNQLASYYDATR</sequence>
<proteinExistence type="predicted"/>
<gene>
    <name evidence="1" type="ORF">J1N35_015599</name>
</gene>
<evidence type="ECO:0000313" key="1">
    <source>
        <dbReference type="EMBL" id="KAH1098678.1"/>
    </source>
</evidence>